<keyword evidence="5" id="KW-0597">Phosphoprotein</keyword>
<name>A0A3B0CM76_9BACL</name>
<dbReference type="SMART" id="SM00091">
    <property type="entry name" value="PAS"/>
    <property type="match status" value="1"/>
</dbReference>
<dbReference type="NCBIfam" id="TIGR00229">
    <property type="entry name" value="sensory_box"/>
    <property type="match status" value="1"/>
</dbReference>
<evidence type="ECO:0000259" key="17">
    <source>
        <dbReference type="PROSITE" id="PS50113"/>
    </source>
</evidence>
<dbReference type="InterPro" id="IPR036097">
    <property type="entry name" value="HisK_dim/P_sf"/>
</dbReference>
<dbReference type="SUPFAM" id="SSF158472">
    <property type="entry name" value="HAMP domain-like"/>
    <property type="match status" value="1"/>
</dbReference>
<evidence type="ECO:0000256" key="12">
    <source>
        <dbReference type="ARBA" id="ARBA00023012"/>
    </source>
</evidence>
<dbReference type="AlphaFoldDB" id="A0A3B0CM76"/>
<dbReference type="PANTHER" id="PTHR45453">
    <property type="entry name" value="PHOSPHATE REGULON SENSOR PROTEIN PHOR"/>
    <property type="match status" value="1"/>
</dbReference>
<dbReference type="GO" id="GO:0016036">
    <property type="term" value="P:cellular response to phosphate starvation"/>
    <property type="evidence" value="ECO:0007669"/>
    <property type="project" value="TreeGrafter"/>
</dbReference>
<dbReference type="SUPFAM" id="SSF55874">
    <property type="entry name" value="ATPase domain of HSP90 chaperone/DNA topoisomerase II/histidine kinase"/>
    <property type="match status" value="1"/>
</dbReference>
<dbReference type="RefSeq" id="WP_120746349.1">
    <property type="nucleotide sequence ID" value="NZ_RBAH01000003.1"/>
</dbReference>
<dbReference type="Pfam" id="PF00672">
    <property type="entry name" value="HAMP"/>
    <property type="match status" value="1"/>
</dbReference>
<evidence type="ECO:0000256" key="14">
    <source>
        <dbReference type="SAM" id="Phobius"/>
    </source>
</evidence>
<evidence type="ECO:0000256" key="9">
    <source>
        <dbReference type="ARBA" id="ARBA00022777"/>
    </source>
</evidence>
<keyword evidence="10" id="KW-0067">ATP-binding</keyword>
<comment type="caution">
    <text evidence="19">The sequence shown here is derived from an EMBL/GenBank/DDBJ whole genome shotgun (WGS) entry which is preliminary data.</text>
</comment>
<dbReference type="InterPro" id="IPR050351">
    <property type="entry name" value="BphY/WalK/GraS-like"/>
</dbReference>
<organism evidence="19 20">
    <name type="scientific">Paenibacillus ginsengarvi</name>
    <dbReference type="NCBI Taxonomy" id="400777"/>
    <lineage>
        <taxon>Bacteria</taxon>
        <taxon>Bacillati</taxon>
        <taxon>Bacillota</taxon>
        <taxon>Bacilli</taxon>
        <taxon>Bacillales</taxon>
        <taxon>Paenibacillaceae</taxon>
        <taxon>Paenibacillus</taxon>
    </lineage>
</organism>
<dbReference type="SMART" id="SM00304">
    <property type="entry name" value="HAMP"/>
    <property type="match status" value="1"/>
</dbReference>
<dbReference type="PROSITE" id="PS50885">
    <property type="entry name" value="HAMP"/>
    <property type="match status" value="1"/>
</dbReference>
<evidence type="ECO:0000256" key="6">
    <source>
        <dbReference type="ARBA" id="ARBA00022679"/>
    </source>
</evidence>
<evidence type="ECO:0000256" key="1">
    <source>
        <dbReference type="ARBA" id="ARBA00000085"/>
    </source>
</evidence>
<dbReference type="InterPro" id="IPR057640">
    <property type="entry name" value="Cache_WalK"/>
</dbReference>
<evidence type="ECO:0000259" key="16">
    <source>
        <dbReference type="PROSITE" id="PS50112"/>
    </source>
</evidence>
<evidence type="ECO:0000256" key="13">
    <source>
        <dbReference type="ARBA" id="ARBA00023136"/>
    </source>
</evidence>
<dbReference type="GO" id="GO:0004721">
    <property type="term" value="F:phosphoprotein phosphatase activity"/>
    <property type="evidence" value="ECO:0007669"/>
    <property type="project" value="TreeGrafter"/>
</dbReference>
<evidence type="ECO:0000256" key="5">
    <source>
        <dbReference type="ARBA" id="ARBA00022553"/>
    </source>
</evidence>
<sequence length="612" mass="67444">MKGMRFFQSVQSKIIIIYVLLILMAMQLIGVYFVRTMERSFIDNFTSSLNTQADLLAGFSKRYLTEGQDAGPSAEAKKSNAELNEIVKLFNISDAEIQIIDANGIVLTTSVSSKASLIGQKSTQAEVVSALQGIKDIESVMVDSDGHRRKVVAQPVSEGAKVLGAVYIVASMESLYGTMNRINKIFLSGTGIALAFTVLLGIVLAHTITNPIKEITRQASAMADGNFSQQVSVKGPDEIGQLGNAFNHMTNRLKEALSLNEEEREKLSSVLANINDGVIATNDQGTVILANRKAKQMLQPASDDMTDRSIWDVLGLEEGHIGQYVQGEHQIATIEIPNEEEGDFVTLRVVFTPIHRRGIGITGTIAMLQDITEQEQLENARREFVANVSHELRTPLTTIKSYLEALDDGALEDRALSHRFVGVMRNESERMIRLVNDLLHLSRLDSRKGLVSKVPTNVLDMLEEVADRFSFQLDQKEISIQIEVAHDINEIMLDRDQIDQVLDNLVSNAIKYTPEGGAITIRASRTNKDWLEISVQDNGIGIPKKDLARIFDRFYRVDKARSRNMGGTGLGLSIAREIVKAHGGTISLDSELNQGTRVSFALPIPPLEGEAV</sequence>
<reference evidence="19 20" key="1">
    <citation type="journal article" date="2007" name="Int. J. Syst. Evol. Microbiol.">
        <title>Paenibacillus ginsengarvi sp. nov., isolated from soil from ginseng cultivation.</title>
        <authorList>
            <person name="Yoon M.H."/>
            <person name="Ten L.N."/>
            <person name="Im W.T."/>
        </authorList>
    </citation>
    <scope>NUCLEOTIDE SEQUENCE [LARGE SCALE GENOMIC DNA]</scope>
    <source>
        <strain evidence="19 20">KCTC 13059</strain>
    </source>
</reference>
<dbReference type="InterPro" id="IPR000014">
    <property type="entry name" value="PAS"/>
</dbReference>
<keyword evidence="7 14" id="KW-0812">Transmembrane</keyword>
<evidence type="ECO:0000256" key="8">
    <source>
        <dbReference type="ARBA" id="ARBA00022741"/>
    </source>
</evidence>
<dbReference type="InterPro" id="IPR005467">
    <property type="entry name" value="His_kinase_dom"/>
</dbReference>
<dbReference type="InterPro" id="IPR035965">
    <property type="entry name" value="PAS-like_dom_sf"/>
</dbReference>
<dbReference type="EMBL" id="RBAH01000003">
    <property type="protein sequence ID" value="RKN85981.1"/>
    <property type="molecule type" value="Genomic_DNA"/>
</dbReference>
<keyword evidence="9 19" id="KW-0418">Kinase</keyword>
<dbReference type="GO" id="GO:0005524">
    <property type="term" value="F:ATP binding"/>
    <property type="evidence" value="ECO:0007669"/>
    <property type="project" value="UniProtKB-KW"/>
</dbReference>
<evidence type="ECO:0000256" key="11">
    <source>
        <dbReference type="ARBA" id="ARBA00022989"/>
    </source>
</evidence>
<keyword evidence="11 14" id="KW-1133">Transmembrane helix</keyword>
<dbReference type="Proteomes" id="UP000282311">
    <property type="component" value="Unassembled WGS sequence"/>
</dbReference>
<gene>
    <name evidence="19" type="primary">walK</name>
    <name evidence="19" type="ORF">D7M11_06565</name>
</gene>
<evidence type="ECO:0000256" key="3">
    <source>
        <dbReference type="ARBA" id="ARBA00012438"/>
    </source>
</evidence>
<dbReference type="SMART" id="SM00387">
    <property type="entry name" value="HATPase_c"/>
    <property type="match status" value="1"/>
</dbReference>
<evidence type="ECO:0000256" key="2">
    <source>
        <dbReference type="ARBA" id="ARBA00004651"/>
    </source>
</evidence>
<feature type="domain" description="PAS" evidence="16">
    <location>
        <begin position="263"/>
        <end position="318"/>
    </location>
</feature>
<keyword evidence="20" id="KW-1185">Reference proteome</keyword>
<feature type="transmembrane region" description="Helical" evidence="14">
    <location>
        <begin position="185"/>
        <end position="208"/>
    </location>
</feature>
<dbReference type="GO" id="GO:0000155">
    <property type="term" value="F:phosphorelay sensor kinase activity"/>
    <property type="evidence" value="ECO:0007669"/>
    <property type="project" value="InterPro"/>
</dbReference>
<evidence type="ECO:0000256" key="7">
    <source>
        <dbReference type="ARBA" id="ARBA00022692"/>
    </source>
</evidence>
<keyword evidence="8" id="KW-0547">Nucleotide-binding</keyword>
<proteinExistence type="predicted"/>
<dbReference type="InterPro" id="IPR013656">
    <property type="entry name" value="PAS_4"/>
</dbReference>
<dbReference type="InterPro" id="IPR003660">
    <property type="entry name" value="HAMP_dom"/>
</dbReference>
<dbReference type="EC" id="2.7.13.3" evidence="3"/>
<feature type="domain" description="Histidine kinase" evidence="15">
    <location>
        <begin position="387"/>
        <end position="606"/>
    </location>
</feature>
<dbReference type="Pfam" id="PF08448">
    <property type="entry name" value="PAS_4"/>
    <property type="match status" value="1"/>
</dbReference>
<evidence type="ECO:0000313" key="20">
    <source>
        <dbReference type="Proteomes" id="UP000282311"/>
    </source>
</evidence>
<keyword evidence="6" id="KW-0808">Transferase</keyword>
<dbReference type="NCBIfam" id="NF033092">
    <property type="entry name" value="HK_WalK"/>
    <property type="match status" value="1"/>
</dbReference>
<dbReference type="Pfam" id="PF23846">
    <property type="entry name" value="Cache_WalK"/>
    <property type="match status" value="1"/>
</dbReference>
<evidence type="ECO:0000256" key="10">
    <source>
        <dbReference type="ARBA" id="ARBA00022840"/>
    </source>
</evidence>
<comment type="catalytic activity">
    <reaction evidence="1">
        <text>ATP + protein L-histidine = ADP + protein N-phospho-L-histidine.</text>
        <dbReference type="EC" id="2.7.13.3"/>
    </reaction>
</comment>
<dbReference type="CDD" id="cd00130">
    <property type="entry name" value="PAS"/>
    <property type="match status" value="1"/>
</dbReference>
<dbReference type="InterPro" id="IPR000700">
    <property type="entry name" value="PAS-assoc_C"/>
</dbReference>
<feature type="transmembrane region" description="Helical" evidence="14">
    <location>
        <begin position="15"/>
        <end position="34"/>
    </location>
</feature>
<dbReference type="Gene3D" id="3.30.565.10">
    <property type="entry name" value="Histidine kinase-like ATPase, C-terminal domain"/>
    <property type="match status" value="1"/>
</dbReference>
<dbReference type="FunFam" id="1.10.287.130:FF:000001">
    <property type="entry name" value="Two-component sensor histidine kinase"/>
    <property type="match status" value="1"/>
</dbReference>
<dbReference type="Gene3D" id="3.30.450.20">
    <property type="entry name" value="PAS domain"/>
    <property type="match status" value="2"/>
</dbReference>
<dbReference type="PROSITE" id="PS50112">
    <property type="entry name" value="PAS"/>
    <property type="match status" value="1"/>
</dbReference>
<dbReference type="PROSITE" id="PS50113">
    <property type="entry name" value="PAC"/>
    <property type="match status" value="1"/>
</dbReference>
<dbReference type="InterPro" id="IPR049814">
    <property type="entry name" value="Resp_reg_WalK"/>
</dbReference>
<dbReference type="GO" id="GO:0005886">
    <property type="term" value="C:plasma membrane"/>
    <property type="evidence" value="ECO:0007669"/>
    <property type="project" value="UniProtKB-SubCell"/>
</dbReference>
<accession>A0A3B0CM76</accession>
<dbReference type="InterPro" id="IPR036890">
    <property type="entry name" value="HATPase_C_sf"/>
</dbReference>
<protein>
    <recommendedName>
        <fullName evidence="3">histidine kinase</fullName>
        <ecNumber evidence="3">2.7.13.3</ecNumber>
    </recommendedName>
</protein>
<dbReference type="InterPro" id="IPR004358">
    <property type="entry name" value="Sig_transdc_His_kin-like_C"/>
</dbReference>
<dbReference type="OrthoDB" id="9813151at2"/>
<dbReference type="PROSITE" id="PS50109">
    <property type="entry name" value="HIS_KIN"/>
    <property type="match status" value="1"/>
</dbReference>
<keyword evidence="12" id="KW-0902">Two-component regulatory system</keyword>
<dbReference type="SUPFAM" id="SSF55785">
    <property type="entry name" value="PYP-like sensor domain (PAS domain)"/>
    <property type="match status" value="1"/>
</dbReference>
<dbReference type="PANTHER" id="PTHR45453:SF1">
    <property type="entry name" value="PHOSPHATE REGULON SENSOR PROTEIN PHOR"/>
    <property type="match status" value="1"/>
</dbReference>
<feature type="domain" description="PAC" evidence="17">
    <location>
        <begin position="330"/>
        <end position="383"/>
    </location>
</feature>
<dbReference type="CDD" id="cd06225">
    <property type="entry name" value="HAMP"/>
    <property type="match status" value="1"/>
</dbReference>
<dbReference type="Gene3D" id="1.10.8.500">
    <property type="entry name" value="HAMP domain in histidine kinase"/>
    <property type="match status" value="1"/>
</dbReference>
<evidence type="ECO:0000259" key="18">
    <source>
        <dbReference type="PROSITE" id="PS50885"/>
    </source>
</evidence>
<dbReference type="Pfam" id="PF02518">
    <property type="entry name" value="HATPase_c"/>
    <property type="match status" value="1"/>
</dbReference>
<evidence type="ECO:0000256" key="4">
    <source>
        <dbReference type="ARBA" id="ARBA00022475"/>
    </source>
</evidence>
<dbReference type="FunFam" id="3.30.565.10:FF:000006">
    <property type="entry name" value="Sensor histidine kinase WalK"/>
    <property type="match status" value="1"/>
</dbReference>
<dbReference type="CDD" id="cd00075">
    <property type="entry name" value="HATPase"/>
    <property type="match status" value="1"/>
</dbReference>
<dbReference type="Gene3D" id="1.10.287.130">
    <property type="match status" value="1"/>
</dbReference>
<dbReference type="InterPro" id="IPR003594">
    <property type="entry name" value="HATPase_dom"/>
</dbReference>
<dbReference type="SMART" id="SM00388">
    <property type="entry name" value="HisKA"/>
    <property type="match status" value="1"/>
</dbReference>
<dbReference type="InterPro" id="IPR003661">
    <property type="entry name" value="HisK_dim/P_dom"/>
</dbReference>
<evidence type="ECO:0000259" key="15">
    <source>
        <dbReference type="PROSITE" id="PS50109"/>
    </source>
</evidence>
<evidence type="ECO:0000313" key="19">
    <source>
        <dbReference type="EMBL" id="RKN85981.1"/>
    </source>
</evidence>
<dbReference type="CDD" id="cd00082">
    <property type="entry name" value="HisKA"/>
    <property type="match status" value="1"/>
</dbReference>
<dbReference type="PRINTS" id="PR00344">
    <property type="entry name" value="BCTRLSENSOR"/>
</dbReference>
<dbReference type="Pfam" id="PF00512">
    <property type="entry name" value="HisKA"/>
    <property type="match status" value="1"/>
</dbReference>
<comment type="subcellular location">
    <subcellularLocation>
        <location evidence="2">Cell membrane</location>
        <topology evidence="2">Multi-pass membrane protein</topology>
    </subcellularLocation>
</comment>
<keyword evidence="4" id="KW-1003">Cell membrane</keyword>
<keyword evidence="13 14" id="KW-0472">Membrane</keyword>
<feature type="domain" description="HAMP" evidence="18">
    <location>
        <begin position="206"/>
        <end position="258"/>
    </location>
</feature>
<dbReference type="SUPFAM" id="SSF47384">
    <property type="entry name" value="Homodimeric domain of signal transducing histidine kinase"/>
    <property type="match status" value="1"/>
</dbReference>